<dbReference type="Pfam" id="PF08241">
    <property type="entry name" value="Methyltransf_11"/>
    <property type="match status" value="1"/>
</dbReference>
<gene>
    <name evidence="3" type="ORF">S03H2_09761</name>
</gene>
<feature type="transmembrane region" description="Helical" evidence="1">
    <location>
        <begin position="184"/>
        <end position="206"/>
    </location>
</feature>
<keyword evidence="1" id="KW-1133">Transmembrane helix</keyword>
<reference evidence="3" key="1">
    <citation type="journal article" date="2014" name="Front. Microbiol.">
        <title>High frequency of phylogenetically diverse reductive dehalogenase-homologous genes in deep subseafloor sedimentary metagenomes.</title>
        <authorList>
            <person name="Kawai M."/>
            <person name="Futagami T."/>
            <person name="Toyoda A."/>
            <person name="Takaki Y."/>
            <person name="Nishi S."/>
            <person name="Hori S."/>
            <person name="Arai W."/>
            <person name="Tsubouchi T."/>
            <person name="Morono Y."/>
            <person name="Uchiyama I."/>
            <person name="Ito T."/>
            <person name="Fujiyama A."/>
            <person name="Inagaki F."/>
            <person name="Takami H."/>
        </authorList>
    </citation>
    <scope>NUCLEOTIDE SEQUENCE</scope>
    <source>
        <strain evidence="3">Expedition CK06-06</strain>
    </source>
</reference>
<evidence type="ECO:0000259" key="2">
    <source>
        <dbReference type="Pfam" id="PF08241"/>
    </source>
</evidence>
<dbReference type="Gene3D" id="3.40.50.150">
    <property type="entry name" value="Vaccinia Virus protein VP39"/>
    <property type="match status" value="1"/>
</dbReference>
<dbReference type="GO" id="GO:0008757">
    <property type="term" value="F:S-adenosylmethionine-dependent methyltransferase activity"/>
    <property type="evidence" value="ECO:0007669"/>
    <property type="project" value="InterPro"/>
</dbReference>
<comment type="caution">
    <text evidence="3">The sequence shown here is derived from an EMBL/GenBank/DDBJ whole genome shotgun (WGS) entry which is preliminary data.</text>
</comment>
<dbReference type="EMBL" id="BARU01005077">
    <property type="protein sequence ID" value="GAH26371.1"/>
    <property type="molecule type" value="Genomic_DNA"/>
</dbReference>
<dbReference type="SUPFAM" id="SSF53335">
    <property type="entry name" value="S-adenosyl-L-methionine-dependent methyltransferases"/>
    <property type="match status" value="1"/>
</dbReference>
<dbReference type="AlphaFoldDB" id="X1DZC2"/>
<sequence length="239" mass="27526">MRPGTLLRWHSLKNILKHEIKGSSTILDIGGYDGYISYRLKRILPNLMITVVDTDEIGLELAKNKGLNVICASALKLPIKDKEFDVVFCFDLIEHIKEDVKLLRELSRVLKDDGKIILTTPMEDGVSFPMLNKKKNEIINKNWGHVRKGYSSEQIKELFKLNHFIIGKEDKYFNLFSKGPSPTIIYSIFLYFTITFLIAFIVYSYPFFSTNLPIVSIFIGSPDFFLLSKYLNFSKLTPI</sequence>
<feature type="domain" description="Methyltransferase type 11" evidence="2">
    <location>
        <begin position="27"/>
        <end position="118"/>
    </location>
</feature>
<dbReference type="InterPro" id="IPR029063">
    <property type="entry name" value="SAM-dependent_MTases_sf"/>
</dbReference>
<protein>
    <recommendedName>
        <fullName evidence="2">Methyltransferase type 11 domain-containing protein</fullName>
    </recommendedName>
</protein>
<keyword evidence="1" id="KW-0812">Transmembrane</keyword>
<accession>X1DZC2</accession>
<evidence type="ECO:0000313" key="3">
    <source>
        <dbReference type="EMBL" id="GAH26371.1"/>
    </source>
</evidence>
<name>X1DZC2_9ZZZZ</name>
<dbReference type="CDD" id="cd02440">
    <property type="entry name" value="AdoMet_MTases"/>
    <property type="match status" value="1"/>
</dbReference>
<organism evidence="3">
    <name type="scientific">marine sediment metagenome</name>
    <dbReference type="NCBI Taxonomy" id="412755"/>
    <lineage>
        <taxon>unclassified sequences</taxon>
        <taxon>metagenomes</taxon>
        <taxon>ecological metagenomes</taxon>
    </lineage>
</organism>
<proteinExistence type="predicted"/>
<evidence type="ECO:0000256" key="1">
    <source>
        <dbReference type="SAM" id="Phobius"/>
    </source>
</evidence>
<keyword evidence="1" id="KW-0472">Membrane</keyword>
<dbReference type="InterPro" id="IPR013216">
    <property type="entry name" value="Methyltransf_11"/>
</dbReference>